<organism evidence="1">
    <name type="scientific">Eutreptiella gymnastica</name>
    <dbReference type="NCBI Taxonomy" id="73025"/>
    <lineage>
        <taxon>Eukaryota</taxon>
        <taxon>Discoba</taxon>
        <taxon>Euglenozoa</taxon>
        <taxon>Euglenida</taxon>
        <taxon>Spirocuta</taxon>
        <taxon>Euglenophyceae</taxon>
        <taxon>Eutreptiales</taxon>
        <taxon>Eutreptiaceae</taxon>
        <taxon>Eutreptiella</taxon>
    </lineage>
</organism>
<reference evidence="1" key="1">
    <citation type="submission" date="2021-01" db="EMBL/GenBank/DDBJ databases">
        <authorList>
            <person name="Corre E."/>
            <person name="Pelletier E."/>
            <person name="Niang G."/>
            <person name="Scheremetjew M."/>
            <person name="Finn R."/>
            <person name="Kale V."/>
            <person name="Holt S."/>
            <person name="Cochrane G."/>
            <person name="Meng A."/>
            <person name="Brown T."/>
            <person name="Cohen L."/>
        </authorList>
    </citation>
    <scope>NUCLEOTIDE SEQUENCE</scope>
    <source>
        <strain evidence="1">CCMP1594</strain>
    </source>
</reference>
<proteinExistence type="predicted"/>
<gene>
    <name evidence="1" type="ORF">EGYM00163_LOCUS24047</name>
</gene>
<name>A0A7S4D1D2_9EUGL</name>
<evidence type="ECO:0000313" key="1">
    <source>
        <dbReference type="EMBL" id="CAE0812896.1"/>
    </source>
</evidence>
<sequence>MPQSLWKKNGPGWRGLHDTLVIVLDFGDTGHHQSWSIWSMQGHSGLKKSLQKMKQKKRQMIGKMIQYPFWTSKTECYCSMPIHLRSLFVLTTTRKCEKCMMHQGARQE</sequence>
<accession>A0A7S4D1D2</accession>
<protein>
    <submittedName>
        <fullName evidence="1">Uncharacterized protein</fullName>
    </submittedName>
</protein>
<dbReference type="EMBL" id="HBJA01068273">
    <property type="protein sequence ID" value="CAE0812896.1"/>
    <property type="molecule type" value="Transcribed_RNA"/>
</dbReference>
<dbReference type="AlphaFoldDB" id="A0A7S4D1D2"/>